<dbReference type="EMBL" id="CAJVPW010042086">
    <property type="protein sequence ID" value="CAG8749568.1"/>
    <property type="molecule type" value="Genomic_DNA"/>
</dbReference>
<accession>A0ACA9QES9</accession>
<keyword evidence="2" id="KW-1185">Reference proteome</keyword>
<protein>
    <submittedName>
        <fullName evidence="1">9854_t:CDS:1</fullName>
    </submittedName>
</protein>
<evidence type="ECO:0000313" key="2">
    <source>
        <dbReference type="Proteomes" id="UP000789366"/>
    </source>
</evidence>
<sequence length="75" mass="8934">MLSTIYEISSDNSKVIYNWWHPHEISSNANTVHYVFEDAYRKELKILQIINNYNHYMDGIDIADQLCECYNCQLT</sequence>
<evidence type="ECO:0000313" key="1">
    <source>
        <dbReference type="EMBL" id="CAG8749568.1"/>
    </source>
</evidence>
<feature type="non-terminal residue" evidence="1">
    <location>
        <position position="75"/>
    </location>
</feature>
<name>A0ACA9QES9_9GLOM</name>
<organism evidence="1 2">
    <name type="scientific">Cetraspora pellucida</name>
    <dbReference type="NCBI Taxonomy" id="1433469"/>
    <lineage>
        <taxon>Eukaryota</taxon>
        <taxon>Fungi</taxon>
        <taxon>Fungi incertae sedis</taxon>
        <taxon>Mucoromycota</taxon>
        <taxon>Glomeromycotina</taxon>
        <taxon>Glomeromycetes</taxon>
        <taxon>Diversisporales</taxon>
        <taxon>Gigasporaceae</taxon>
        <taxon>Cetraspora</taxon>
    </lineage>
</organism>
<dbReference type="Proteomes" id="UP000789366">
    <property type="component" value="Unassembled WGS sequence"/>
</dbReference>
<proteinExistence type="predicted"/>
<reference evidence="1" key="1">
    <citation type="submission" date="2021-06" db="EMBL/GenBank/DDBJ databases">
        <authorList>
            <person name="Kallberg Y."/>
            <person name="Tangrot J."/>
            <person name="Rosling A."/>
        </authorList>
    </citation>
    <scope>NUCLEOTIDE SEQUENCE</scope>
    <source>
        <strain evidence="1">28 12/20/2015</strain>
    </source>
</reference>
<comment type="caution">
    <text evidence="1">The sequence shown here is derived from an EMBL/GenBank/DDBJ whole genome shotgun (WGS) entry which is preliminary data.</text>
</comment>
<gene>
    <name evidence="1" type="ORF">SPELUC_LOCUS14394</name>
</gene>